<dbReference type="PANTHER" id="PTHR22792:SF132">
    <property type="entry name" value="LA-RELATED PROTEIN 1"/>
    <property type="match status" value="1"/>
</dbReference>
<feature type="compositionally biased region" description="Polar residues" evidence="5">
    <location>
        <begin position="359"/>
        <end position="382"/>
    </location>
</feature>
<dbReference type="GO" id="GO:0005737">
    <property type="term" value="C:cytoplasm"/>
    <property type="evidence" value="ECO:0007669"/>
    <property type="project" value="UniProtKB-ARBA"/>
</dbReference>
<dbReference type="Gene3D" id="1.10.10.10">
    <property type="entry name" value="Winged helix-like DNA-binding domain superfamily/Winged helix DNA-binding domain"/>
    <property type="match status" value="1"/>
</dbReference>
<keyword evidence="3" id="KW-0539">Nucleus</keyword>
<dbReference type="AlphaFoldDB" id="A0A7S3EUG4"/>
<feature type="domain" description="HTH La-type RNA-binding" evidence="6">
    <location>
        <begin position="94"/>
        <end position="184"/>
    </location>
</feature>
<feature type="region of interest" description="Disordered" evidence="5">
    <location>
        <begin position="178"/>
        <end position="243"/>
    </location>
</feature>
<protein>
    <recommendedName>
        <fullName evidence="6">HTH La-type RNA-binding domain-containing protein</fullName>
    </recommendedName>
</protein>
<proteinExistence type="predicted"/>
<sequence>MSSGKPLCTCDRRWCMATASASASYSAERMGKGSRSYHQPLAVAVPYPAHPHPPPRGGTPEGAAMQGLQMHPVMLPASPYVSSPQPAFWAPAKAVYPTNLQELILNQVHYYFSTENLLRDEFLRNHMHPEEGWISIHLLSTFNRLRHLTTDVRLITETLKVSSELEVRDGKVRKRHDWQRWVKPPAAASTSQEAGGGDTRATDASSDEAADTAVETGSPPSPQVQSPKPQPVAEAPSANPQTWRDAATKQLSSTQVVALAPAKPAAASAPAAACVAAVSTASASTAHSTATPSDGSHRKAPPAINLDATSSQSSDEDGQSEVEPSLVGGGGGWETPSLKGKERRWRTRKGEKGKGEKGSSSVAVTDLSSADPSTALCSSGKAQLTDEQRSDETTVLFEEDRSSSLSEEAQPILPTAVELKPPTTRPPPAAPASSPTLRKRSTAASTKRAQDHKATDKSRSRGIKELNDAPPMDQQNPGLLASLDLQLVTSRAALCFGAAKQVLGRGHAVVAANTPRTQAFIRGHAHEARVQLAFALLVLLLLGAAQHASLPPTVGTLASTRWVEVPVGLMLAFKFNEIGSSLLALCSPPSFRHV</sequence>
<dbReference type="PRINTS" id="PR00302">
    <property type="entry name" value="LUPUSLA"/>
</dbReference>
<evidence type="ECO:0000313" key="7">
    <source>
        <dbReference type="EMBL" id="CAE0105309.1"/>
    </source>
</evidence>
<comment type="subcellular location">
    <subcellularLocation>
        <location evidence="1">Nucleus</location>
    </subcellularLocation>
</comment>
<dbReference type="InterPro" id="IPR002344">
    <property type="entry name" value="Lupus_La"/>
</dbReference>
<dbReference type="PANTHER" id="PTHR22792">
    <property type="entry name" value="LUPUS LA PROTEIN-RELATED"/>
    <property type="match status" value="1"/>
</dbReference>
<evidence type="ECO:0000256" key="1">
    <source>
        <dbReference type="ARBA" id="ARBA00004123"/>
    </source>
</evidence>
<gene>
    <name evidence="7" type="ORF">HERI1096_LOCUS5967</name>
</gene>
<dbReference type="GO" id="GO:0003723">
    <property type="term" value="F:RNA binding"/>
    <property type="evidence" value="ECO:0007669"/>
    <property type="project" value="UniProtKB-UniRule"/>
</dbReference>
<dbReference type="SMART" id="SM00715">
    <property type="entry name" value="LA"/>
    <property type="match status" value="1"/>
</dbReference>
<feature type="compositionally biased region" description="Basic and acidic residues" evidence="5">
    <location>
        <begin position="448"/>
        <end position="467"/>
    </location>
</feature>
<evidence type="ECO:0000259" key="6">
    <source>
        <dbReference type="PROSITE" id="PS50961"/>
    </source>
</evidence>
<evidence type="ECO:0000256" key="3">
    <source>
        <dbReference type="ARBA" id="ARBA00023242"/>
    </source>
</evidence>
<dbReference type="InterPro" id="IPR036390">
    <property type="entry name" value="WH_DNA-bd_sf"/>
</dbReference>
<dbReference type="GO" id="GO:1990904">
    <property type="term" value="C:ribonucleoprotein complex"/>
    <property type="evidence" value="ECO:0007669"/>
    <property type="project" value="InterPro"/>
</dbReference>
<evidence type="ECO:0000256" key="4">
    <source>
        <dbReference type="PROSITE-ProRule" id="PRU00332"/>
    </source>
</evidence>
<evidence type="ECO:0000256" key="5">
    <source>
        <dbReference type="SAM" id="MobiDB-lite"/>
    </source>
</evidence>
<dbReference type="GO" id="GO:0006396">
    <property type="term" value="P:RNA processing"/>
    <property type="evidence" value="ECO:0007669"/>
    <property type="project" value="InterPro"/>
</dbReference>
<dbReference type="InterPro" id="IPR045180">
    <property type="entry name" value="La_dom_prot"/>
</dbReference>
<organism evidence="7">
    <name type="scientific">Haptolina ericina</name>
    <dbReference type="NCBI Taxonomy" id="156174"/>
    <lineage>
        <taxon>Eukaryota</taxon>
        <taxon>Haptista</taxon>
        <taxon>Haptophyta</taxon>
        <taxon>Prymnesiophyceae</taxon>
        <taxon>Prymnesiales</taxon>
        <taxon>Prymnesiaceae</taxon>
        <taxon>Haptolina</taxon>
    </lineage>
</organism>
<dbReference type="EMBL" id="HBHX01010763">
    <property type="protein sequence ID" value="CAE0105309.1"/>
    <property type="molecule type" value="Transcribed_RNA"/>
</dbReference>
<keyword evidence="2 4" id="KW-0694">RNA-binding</keyword>
<name>A0A7S3EUG4_9EUKA</name>
<dbReference type="PROSITE" id="PS50961">
    <property type="entry name" value="HTH_LA"/>
    <property type="match status" value="1"/>
</dbReference>
<dbReference type="InterPro" id="IPR036388">
    <property type="entry name" value="WH-like_DNA-bd_sf"/>
</dbReference>
<dbReference type="CDD" id="cd07323">
    <property type="entry name" value="LAM"/>
    <property type="match status" value="1"/>
</dbReference>
<feature type="region of interest" description="Disordered" evidence="5">
    <location>
        <begin position="286"/>
        <end position="477"/>
    </location>
</feature>
<accession>A0A7S3EUG4</accession>
<dbReference type="GO" id="GO:0005634">
    <property type="term" value="C:nucleus"/>
    <property type="evidence" value="ECO:0007669"/>
    <property type="project" value="UniProtKB-SubCell"/>
</dbReference>
<reference evidence="7" key="1">
    <citation type="submission" date="2021-01" db="EMBL/GenBank/DDBJ databases">
        <authorList>
            <person name="Corre E."/>
            <person name="Pelletier E."/>
            <person name="Niang G."/>
            <person name="Scheremetjew M."/>
            <person name="Finn R."/>
            <person name="Kale V."/>
            <person name="Holt S."/>
            <person name="Cochrane G."/>
            <person name="Meng A."/>
            <person name="Brown T."/>
            <person name="Cohen L."/>
        </authorList>
    </citation>
    <scope>NUCLEOTIDE SEQUENCE</scope>
    <source>
        <strain evidence="7">CCMP281</strain>
    </source>
</reference>
<feature type="compositionally biased region" description="Basic and acidic residues" evidence="5">
    <location>
        <begin position="348"/>
        <end position="357"/>
    </location>
</feature>
<dbReference type="Pfam" id="PF05383">
    <property type="entry name" value="La"/>
    <property type="match status" value="1"/>
</dbReference>
<evidence type="ECO:0000256" key="2">
    <source>
        <dbReference type="ARBA" id="ARBA00022884"/>
    </source>
</evidence>
<dbReference type="InterPro" id="IPR006630">
    <property type="entry name" value="La_HTH"/>
</dbReference>
<dbReference type="SUPFAM" id="SSF46785">
    <property type="entry name" value="Winged helix' DNA-binding domain"/>
    <property type="match status" value="1"/>
</dbReference>
<feature type="compositionally biased region" description="Basic and acidic residues" evidence="5">
    <location>
        <begin position="384"/>
        <end position="402"/>
    </location>
</feature>